<proteinExistence type="predicted"/>
<evidence type="ECO:0000313" key="2">
    <source>
        <dbReference type="Proteomes" id="UP000701999"/>
    </source>
</evidence>
<reference evidence="1 2" key="1">
    <citation type="submission" date="2020-09" db="EMBL/GenBank/DDBJ databases">
        <title>Development of specific Francisella tularensis PCR assay based on in-depth characterization of family Francisellaceae.</title>
        <authorList>
            <person name="Ohrman C."/>
            <person name="Sahl J."/>
            <person name="Sjodin A."/>
            <person name="Uneklint I."/>
            <person name="Ballard R."/>
            <person name="Karlsson L."/>
            <person name="Mcdonough R."/>
            <person name="Sundell D."/>
            <person name="Soria K."/>
            <person name="Brindeflk B."/>
            <person name="Vallesi A."/>
            <person name="Ramirez-Paredes J.G."/>
            <person name="Colquhoun D."/>
            <person name="Myrtennas K."/>
            <person name="Birdsell D."/>
            <person name="Johansson A."/>
            <person name="Wagner D."/>
            <person name="Forsman M."/>
        </authorList>
    </citation>
    <scope>NUCLEOTIDE SEQUENCE [LARGE SCALE GENOMIC DNA]</scope>
    <source>
        <strain evidence="1 2">FSC1140</strain>
    </source>
</reference>
<organism evidence="1 2">
    <name type="scientific">Francisella noatunensis</name>
    <dbReference type="NCBI Taxonomy" id="657445"/>
    <lineage>
        <taxon>Bacteria</taxon>
        <taxon>Pseudomonadati</taxon>
        <taxon>Pseudomonadota</taxon>
        <taxon>Gammaproteobacteria</taxon>
        <taxon>Thiotrichales</taxon>
        <taxon>Francisellaceae</taxon>
        <taxon>Francisella</taxon>
    </lineage>
</organism>
<name>A0A9Q2KT57_9GAMM</name>
<gene>
    <name evidence="1" type="ORF">IB647_05485</name>
</gene>
<dbReference type="AlphaFoldDB" id="A0A9Q2KT57"/>
<dbReference type="Proteomes" id="UP000701999">
    <property type="component" value="Unassembled WGS sequence"/>
</dbReference>
<accession>A0A9Q2KT57</accession>
<evidence type="ECO:0000313" key="1">
    <source>
        <dbReference type="EMBL" id="MBK2065133.1"/>
    </source>
</evidence>
<dbReference type="RefSeq" id="WP_159184645.1">
    <property type="nucleotide sequence ID" value="NZ_JACVJL010000122.1"/>
</dbReference>
<comment type="caution">
    <text evidence="1">The sequence shown here is derived from an EMBL/GenBank/DDBJ whole genome shotgun (WGS) entry which is preliminary data.</text>
</comment>
<sequence length="68" mass="8135">MPNKYPERKGYKVPKQKHKVRDWKEYNNALANCGRIDIWMHDEAINNWYEEGIENMGDDALKNILTLQ</sequence>
<keyword evidence="2" id="KW-1185">Reference proteome</keyword>
<protein>
    <submittedName>
        <fullName evidence="1">Uncharacterized protein</fullName>
    </submittedName>
</protein>
<dbReference type="GeneID" id="93255428"/>
<dbReference type="EMBL" id="JACVKN010000124">
    <property type="protein sequence ID" value="MBK2065133.1"/>
    <property type="molecule type" value="Genomic_DNA"/>
</dbReference>